<protein>
    <submittedName>
        <fullName evidence="1">Uncharacterized protein</fullName>
    </submittedName>
</protein>
<reference evidence="1" key="1">
    <citation type="submission" date="2022-07" db="EMBL/GenBank/DDBJ databases">
        <authorList>
            <person name="Macas J."/>
            <person name="Novak P."/>
            <person name="Neumann P."/>
        </authorList>
    </citation>
    <scope>NUCLEOTIDE SEQUENCE</scope>
</reference>
<organism evidence="1 2">
    <name type="scientific">Cuscuta europaea</name>
    <name type="common">European dodder</name>
    <dbReference type="NCBI Taxonomy" id="41803"/>
    <lineage>
        <taxon>Eukaryota</taxon>
        <taxon>Viridiplantae</taxon>
        <taxon>Streptophyta</taxon>
        <taxon>Embryophyta</taxon>
        <taxon>Tracheophyta</taxon>
        <taxon>Spermatophyta</taxon>
        <taxon>Magnoliopsida</taxon>
        <taxon>eudicotyledons</taxon>
        <taxon>Gunneridae</taxon>
        <taxon>Pentapetalae</taxon>
        <taxon>asterids</taxon>
        <taxon>lamiids</taxon>
        <taxon>Solanales</taxon>
        <taxon>Convolvulaceae</taxon>
        <taxon>Cuscuteae</taxon>
        <taxon>Cuscuta</taxon>
        <taxon>Cuscuta subgen. Cuscuta</taxon>
    </lineage>
</organism>
<accession>A0A9P1EIY6</accession>
<dbReference type="AlphaFoldDB" id="A0A9P1EIY6"/>
<proteinExistence type="predicted"/>
<evidence type="ECO:0000313" key="2">
    <source>
        <dbReference type="Proteomes" id="UP001152484"/>
    </source>
</evidence>
<evidence type="ECO:0000313" key="1">
    <source>
        <dbReference type="EMBL" id="CAH9108541.1"/>
    </source>
</evidence>
<dbReference type="EMBL" id="CAMAPE010000051">
    <property type="protein sequence ID" value="CAH9108541.1"/>
    <property type="molecule type" value="Genomic_DNA"/>
</dbReference>
<sequence>MDIRIHRTCVFGSDKLMAIVEARDISMNLVIDRRSSCQIDEASTRSTNHVTRSAKLGNAINATNGRSSPPLDVSVQVEEDGQTNFMKNQCRSSQCYTVTWRRWSTDSFIVRAAVVGR</sequence>
<name>A0A9P1EIY6_CUSEU</name>
<comment type="caution">
    <text evidence="1">The sequence shown here is derived from an EMBL/GenBank/DDBJ whole genome shotgun (WGS) entry which is preliminary data.</text>
</comment>
<keyword evidence="2" id="KW-1185">Reference proteome</keyword>
<dbReference type="Proteomes" id="UP001152484">
    <property type="component" value="Unassembled WGS sequence"/>
</dbReference>
<gene>
    <name evidence="1" type="ORF">CEURO_LOCUS18181</name>
</gene>